<dbReference type="InterPro" id="IPR024923">
    <property type="entry name" value="PG_synth_SpoVB"/>
</dbReference>
<dbReference type="Pfam" id="PF01943">
    <property type="entry name" value="Polysacc_synt"/>
    <property type="match status" value="1"/>
</dbReference>
<dbReference type="KEGG" id="ain:Acin_2380"/>
<gene>
    <name evidence="7" type="ordered locus">Acin_2380</name>
</gene>
<dbReference type="InParanoid" id="G4Q7Q2"/>
<feature type="transmembrane region" description="Helical" evidence="6">
    <location>
        <begin position="73"/>
        <end position="94"/>
    </location>
</feature>
<feature type="transmembrane region" description="Helical" evidence="6">
    <location>
        <begin position="446"/>
        <end position="464"/>
    </location>
</feature>
<dbReference type="CDD" id="cd13124">
    <property type="entry name" value="MATE_SpoVB_like"/>
    <property type="match status" value="1"/>
</dbReference>
<feature type="transmembrane region" description="Helical" evidence="6">
    <location>
        <begin position="389"/>
        <end position="410"/>
    </location>
</feature>
<keyword evidence="2" id="KW-1003">Cell membrane</keyword>
<feature type="transmembrane region" description="Helical" evidence="6">
    <location>
        <begin position="33"/>
        <end position="53"/>
    </location>
</feature>
<dbReference type="InterPro" id="IPR050833">
    <property type="entry name" value="Poly_Biosynth_Transport"/>
</dbReference>
<feature type="transmembrane region" description="Helical" evidence="6">
    <location>
        <begin position="254"/>
        <end position="276"/>
    </location>
</feature>
<keyword evidence="4 6" id="KW-1133">Transmembrane helix</keyword>
<dbReference type="GO" id="GO:0005886">
    <property type="term" value="C:plasma membrane"/>
    <property type="evidence" value="ECO:0007669"/>
    <property type="project" value="UniProtKB-SubCell"/>
</dbReference>
<dbReference type="EMBL" id="CP003058">
    <property type="protein sequence ID" value="AEQ23572.1"/>
    <property type="molecule type" value="Genomic_DNA"/>
</dbReference>
<evidence type="ECO:0000313" key="8">
    <source>
        <dbReference type="Proteomes" id="UP000007093"/>
    </source>
</evidence>
<feature type="transmembrane region" description="Helical" evidence="6">
    <location>
        <begin position="189"/>
        <end position="209"/>
    </location>
</feature>
<evidence type="ECO:0000256" key="3">
    <source>
        <dbReference type="ARBA" id="ARBA00022692"/>
    </source>
</evidence>
<comment type="subcellular location">
    <subcellularLocation>
        <location evidence="1">Cell membrane</location>
        <topology evidence="1">Multi-pass membrane protein</topology>
    </subcellularLocation>
</comment>
<accession>G4Q7Q2</accession>
<dbReference type="STRING" id="568816.Acin_2380"/>
<feature type="transmembrane region" description="Helical" evidence="6">
    <location>
        <begin position="302"/>
        <end position="328"/>
    </location>
</feature>
<dbReference type="PIRSF" id="PIRSF038958">
    <property type="entry name" value="PG_synth_SpoVB"/>
    <property type="match status" value="1"/>
</dbReference>
<feature type="transmembrane region" description="Helical" evidence="6">
    <location>
        <begin position="503"/>
        <end position="523"/>
    </location>
</feature>
<reference evidence="7 8" key="1">
    <citation type="journal article" date="2011" name="J. Bacteriol.">
        <title>Complete genome sequence of Acidaminococcus intestini RYC-MR95, a Gram-negative bacterium from the phylum Firmicutes.</title>
        <authorList>
            <person name="D'Auria G."/>
            <person name="Galan J.C."/>
            <person name="Rodriguez-Alcayna M."/>
            <person name="Moya A."/>
            <person name="Baquero F."/>
            <person name="Latorre A."/>
        </authorList>
    </citation>
    <scope>NUCLEOTIDE SEQUENCE [LARGE SCALE GENOMIC DNA]</scope>
    <source>
        <strain evidence="7 8">RyC-MR95</strain>
    </source>
</reference>
<dbReference type="FunCoup" id="G4Q7Q2">
    <property type="interactions" value="44"/>
</dbReference>
<keyword evidence="3 6" id="KW-0812">Transmembrane</keyword>
<dbReference type="InterPro" id="IPR002797">
    <property type="entry name" value="Polysacc_synth"/>
</dbReference>
<feature type="transmembrane region" description="Helical" evidence="6">
    <location>
        <begin position="417"/>
        <end position="434"/>
    </location>
</feature>
<keyword evidence="8" id="KW-1185">Reference proteome</keyword>
<evidence type="ECO:0000256" key="2">
    <source>
        <dbReference type="ARBA" id="ARBA00022475"/>
    </source>
</evidence>
<evidence type="ECO:0000256" key="4">
    <source>
        <dbReference type="ARBA" id="ARBA00022989"/>
    </source>
</evidence>
<keyword evidence="5 6" id="KW-0472">Membrane</keyword>
<feature type="transmembrane region" description="Helical" evidence="6">
    <location>
        <begin position="476"/>
        <end position="497"/>
    </location>
</feature>
<feature type="transmembrane region" description="Helical" evidence="6">
    <location>
        <begin position="215"/>
        <end position="233"/>
    </location>
</feature>
<dbReference type="eggNOG" id="COG2244">
    <property type="taxonomic scope" value="Bacteria"/>
</dbReference>
<dbReference type="HOGENOM" id="CLU_022017_2_1_9"/>
<dbReference type="PANTHER" id="PTHR30250:SF21">
    <property type="entry name" value="LIPID II FLIPPASE MURJ"/>
    <property type="match status" value="1"/>
</dbReference>
<feature type="transmembrane region" description="Helical" evidence="6">
    <location>
        <begin position="348"/>
        <end position="369"/>
    </location>
</feature>
<dbReference type="PATRIC" id="fig|568816.4.peg.2311"/>
<evidence type="ECO:0000313" key="7">
    <source>
        <dbReference type="EMBL" id="AEQ23572.1"/>
    </source>
</evidence>
<protein>
    <submittedName>
        <fullName evidence="7">Polysaccharide biosynthesis protein</fullName>
    </submittedName>
</protein>
<dbReference type="PANTHER" id="PTHR30250">
    <property type="entry name" value="PST FAMILY PREDICTED COLANIC ACID TRANSPORTER"/>
    <property type="match status" value="1"/>
</dbReference>
<evidence type="ECO:0000256" key="1">
    <source>
        <dbReference type="ARBA" id="ARBA00004651"/>
    </source>
</evidence>
<evidence type="ECO:0000256" key="6">
    <source>
        <dbReference type="SAM" id="Phobius"/>
    </source>
</evidence>
<dbReference type="Proteomes" id="UP000007093">
    <property type="component" value="Chromosome"/>
</dbReference>
<dbReference type="AlphaFoldDB" id="G4Q7Q2"/>
<proteinExistence type="predicted"/>
<feature type="transmembrane region" description="Helical" evidence="6">
    <location>
        <begin position="146"/>
        <end position="168"/>
    </location>
</feature>
<feature type="transmembrane region" description="Helical" evidence="6">
    <location>
        <begin position="115"/>
        <end position="134"/>
    </location>
</feature>
<name>G4Q7Q2_ACIIR</name>
<sequence>MDTSLWLIMTKKDGRGMSEEVTKSQGNNKFLKGTLILTISSIVVKVIGALNWVILSRIMGGEGIGLYQMGFPIYLMAITVSSAGIPVAISIITAEKVAMEDYGGAQRVFHVSLKMLFCTGLLFSLLLVVLAHWLVETVLPDARAYYSIIALAPAVFFVTFLASFRGYFQGWQIMTPTACSEITEQVVRVGTMIVFSALLLPYGLTYAAAGASMGAGAGAFCGLLVLMGFYLKLKKKFFPKGVDRTPKTQESAGYIMKRLIALALPVSMSSLMLPIVSNLDMMIVPTRLKIGGWDAPGEATTLFGYLSGMAVPLINMSTILTAALSISLVPAISESRTLSDEAGIRSKVATAFTVASVITIPCSVGLHVLGGRVAALIYNAPAAGPAIEIMSWAIFLLGLHQVSTGILQGLGKTRIPVINMIIAAIVKVFLNWNLTAMPTLGIKGSSWATVADIGIAALLNLFFIKKYTAFTFEGRQLLKTALCAAVMGGAVMLVLSLVSRGGLALFLSILVAVPVYILMLLLLKTLTEEELLEIPFLGRRMAWLGHKLGLLK</sequence>
<evidence type="ECO:0000256" key="5">
    <source>
        <dbReference type="ARBA" id="ARBA00023136"/>
    </source>
</evidence>
<organism evidence="7 8">
    <name type="scientific">Acidaminococcus intestini (strain RyC-MR95)</name>
    <dbReference type="NCBI Taxonomy" id="568816"/>
    <lineage>
        <taxon>Bacteria</taxon>
        <taxon>Bacillati</taxon>
        <taxon>Bacillota</taxon>
        <taxon>Negativicutes</taxon>
        <taxon>Acidaminococcales</taxon>
        <taxon>Acidaminococcaceae</taxon>
        <taxon>Acidaminococcus</taxon>
    </lineage>
</organism>